<comment type="caution">
    <text evidence="2">The sequence shown here is derived from an EMBL/GenBank/DDBJ whole genome shotgun (WGS) entry which is preliminary data.</text>
</comment>
<dbReference type="InterPro" id="IPR036291">
    <property type="entry name" value="NAD(P)-bd_dom_sf"/>
</dbReference>
<dbReference type="OrthoDB" id="285016at2"/>
<dbReference type="Gene3D" id="3.90.25.10">
    <property type="entry name" value="UDP-galactose 4-epimerase, domain 1"/>
    <property type="match status" value="1"/>
</dbReference>
<accession>A0A2P8CSY0</accession>
<evidence type="ECO:0000313" key="2">
    <source>
        <dbReference type="EMBL" id="PSK88076.1"/>
    </source>
</evidence>
<reference evidence="2 3" key="1">
    <citation type="submission" date="2018-03" db="EMBL/GenBank/DDBJ databases">
        <title>Genomic Encyclopedia of Archaeal and Bacterial Type Strains, Phase II (KMG-II): from individual species to whole genera.</title>
        <authorList>
            <person name="Goeker M."/>
        </authorList>
    </citation>
    <scope>NUCLEOTIDE SEQUENCE [LARGE SCALE GENOMIC DNA]</scope>
    <source>
        <strain evidence="2 3">DSM 45312</strain>
    </source>
</reference>
<protein>
    <submittedName>
        <fullName evidence="2">Uncharacterized protein YbjT (DUF2867 family)</fullName>
    </submittedName>
</protein>
<gene>
    <name evidence="2" type="ORF">CLV63_13038</name>
</gene>
<dbReference type="AlphaFoldDB" id="A0A2P8CSY0"/>
<dbReference type="InterPro" id="IPR008030">
    <property type="entry name" value="NmrA-like"/>
</dbReference>
<dbReference type="PANTHER" id="PTHR43162:SF1">
    <property type="entry name" value="PRESTALK A DIFFERENTIATION PROTEIN A"/>
    <property type="match status" value="1"/>
</dbReference>
<dbReference type="EMBL" id="PYGA01000030">
    <property type="protein sequence ID" value="PSK88076.1"/>
    <property type="molecule type" value="Genomic_DNA"/>
</dbReference>
<sequence>MDPILVTGAAGGTQGSTGRTVAELLLRRGYDVRAFVHTDDDRADRLRGLGAEVVVGDLREISSVLPAFDGVRRVFFTYPVTDGLLDATGAVAVAARECGVERLVNVSQLAAGPDAPTPHMRQHWLSEQVFDWAGVGAVHLRAAVFFENLAVVLAAGGGRELALPLGSPETVVPLVAAADVAGVAAGILADPALDVDPVCLLTGEILSVGEIVRAFGAAAGADVRYTDASPADWERRAIAIYRDPHVVEHLSKLWEIFRLIGSGHDLYQVTDAIERIGGHPPRTLRAFPGVPAAPG</sequence>
<feature type="domain" description="NmrA-like" evidence="1">
    <location>
        <begin position="4"/>
        <end position="256"/>
    </location>
</feature>
<dbReference type="PANTHER" id="PTHR43162">
    <property type="match status" value="1"/>
</dbReference>
<dbReference type="RefSeq" id="WP_106586479.1">
    <property type="nucleotide sequence ID" value="NZ_PYGA01000030.1"/>
</dbReference>
<name>A0A2P8CSY0_9ACTN</name>
<dbReference type="Gene3D" id="3.40.50.720">
    <property type="entry name" value="NAD(P)-binding Rossmann-like Domain"/>
    <property type="match status" value="1"/>
</dbReference>
<evidence type="ECO:0000259" key="1">
    <source>
        <dbReference type="Pfam" id="PF05368"/>
    </source>
</evidence>
<proteinExistence type="predicted"/>
<dbReference type="Proteomes" id="UP000240542">
    <property type="component" value="Unassembled WGS sequence"/>
</dbReference>
<dbReference type="InterPro" id="IPR051604">
    <property type="entry name" value="Ergot_Alk_Oxidoreductase"/>
</dbReference>
<evidence type="ECO:0000313" key="3">
    <source>
        <dbReference type="Proteomes" id="UP000240542"/>
    </source>
</evidence>
<keyword evidence="3" id="KW-1185">Reference proteome</keyword>
<dbReference type="SUPFAM" id="SSF51735">
    <property type="entry name" value="NAD(P)-binding Rossmann-fold domains"/>
    <property type="match status" value="1"/>
</dbReference>
<organism evidence="2 3">
    <name type="scientific">Murinocardiopsis flavida</name>
    <dbReference type="NCBI Taxonomy" id="645275"/>
    <lineage>
        <taxon>Bacteria</taxon>
        <taxon>Bacillati</taxon>
        <taxon>Actinomycetota</taxon>
        <taxon>Actinomycetes</taxon>
        <taxon>Streptosporangiales</taxon>
        <taxon>Nocardiopsidaceae</taxon>
        <taxon>Murinocardiopsis</taxon>
    </lineage>
</organism>
<dbReference type="Pfam" id="PF05368">
    <property type="entry name" value="NmrA"/>
    <property type="match status" value="1"/>
</dbReference>